<dbReference type="EMBL" id="BIFT01000001">
    <property type="protein sequence ID" value="GCE28245.1"/>
    <property type="molecule type" value="Genomic_DNA"/>
</dbReference>
<keyword evidence="2" id="KW-1133">Transmembrane helix</keyword>
<feature type="transmembrane region" description="Helical" evidence="2">
    <location>
        <begin position="202"/>
        <end position="223"/>
    </location>
</feature>
<dbReference type="InterPro" id="IPR000326">
    <property type="entry name" value="PAP2/HPO"/>
</dbReference>
<comment type="caution">
    <text evidence="4">The sequence shown here is derived from an EMBL/GenBank/DDBJ whole genome shotgun (WGS) entry which is preliminary data.</text>
</comment>
<evidence type="ECO:0000256" key="2">
    <source>
        <dbReference type="SAM" id="Phobius"/>
    </source>
</evidence>
<gene>
    <name evidence="4" type="ORF">KDA_37290</name>
</gene>
<evidence type="ECO:0000313" key="5">
    <source>
        <dbReference type="Proteomes" id="UP000287171"/>
    </source>
</evidence>
<dbReference type="RefSeq" id="WP_161982218.1">
    <property type="nucleotide sequence ID" value="NZ_BIFT01000001.1"/>
</dbReference>
<dbReference type="Pfam" id="PF01569">
    <property type="entry name" value="PAP2"/>
    <property type="match status" value="1"/>
</dbReference>
<keyword evidence="2" id="KW-0812">Transmembrane</keyword>
<feature type="transmembrane region" description="Helical" evidence="2">
    <location>
        <begin position="122"/>
        <end position="143"/>
    </location>
</feature>
<feature type="transmembrane region" description="Helical" evidence="2">
    <location>
        <begin position="235"/>
        <end position="254"/>
    </location>
</feature>
<dbReference type="SMART" id="SM00014">
    <property type="entry name" value="acidPPc"/>
    <property type="match status" value="1"/>
</dbReference>
<dbReference type="AlphaFoldDB" id="A0A402BA69"/>
<feature type="transmembrane region" description="Helical" evidence="2">
    <location>
        <begin position="35"/>
        <end position="53"/>
    </location>
</feature>
<keyword evidence="5" id="KW-1185">Reference proteome</keyword>
<dbReference type="InterPro" id="IPR036938">
    <property type="entry name" value="PAP2/HPO_sf"/>
</dbReference>
<dbReference type="PANTHER" id="PTHR14969:SF13">
    <property type="entry name" value="AT30094P"/>
    <property type="match status" value="1"/>
</dbReference>
<name>A0A402BA69_9CHLR</name>
<keyword evidence="2" id="KW-0472">Membrane</keyword>
<dbReference type="PANTHER" id="PTHR14969">
    <property type="entry name" value="SPHINGOSINE-1-PHOSPHATE PHOSPHOHYDROLASE"/>
    <property type="match status" value="1"/>
</dbReference>
<reference evidence="5" key="1">
    <citation type="submission" date="2018-12" db="EMBL/GenBank/DDBJ databases">
        <title>Tengunoibacter tsumagoiensis gen. nov., sp. nov., Dictyobacter kobayashii sp. nov., D. alpinus sp. nov., and D. joshuensis sp. nov. and description of Dictyobacteraceae fam. nov. within the order Ktedonobacterales isolated from Tengu-no-mugimeshi.</title>
        <authorList>
            <person name="Wang C.M."/>
            <person name="Zheng Y."/>
            <person name="Sakai Y."/>
            <person name="Toyoda A."/>
            <person name="Minakuchi Y."/>
            <person name="Abe K."/>
            <person name="Yokota A."/>
            <person name="Yabe S."/>
        </authorList>
    </citation>
    <scope>NUCLEOTIDE SEQUENCE [LARGE SCALE GENOMIC DNA]</scope>
    <source>
        <strain evidence="5">Uno16</strain>
    </source>
</reference>
<feature type="transmembrane region" description="Helical" evidence="2">
    <location>
        <begin position="96"/>
        <end position="116"/>
    </location>
</feature>
<feature type="region of interest" description="Disordered" evidence="1">
    <location>
        <begin position="1"/>
        <end position="23"/>
    </location>
</feature>
<accession>A0A402BA69</accession>
<protein>
    <recommendedName>
        <fullName evidence="3">Phosphatidic acid phosphatase type 2/haloperoxidase domain-containing protein</fullName>
    </recommendedName>
</protein>
<proteinExistence type="predicted"/>
<feature type="transmembrane region" description="Helical" evidence="2">
    <location>
        <begin position="65"/>
        <end position="84"/>
    </location>
</feature>
<dbReference type="Gene3D" id="1.20.144.10">
    <property type="entry name" value="Phosphatidic acid phosphatase type 2/haloperoxidase"/>
    <property type="match status" value="1"/>
</dbReference>
<evidence type="ECO:0000256" key="1">
    <source>
        <dbReference type="SAM" id="MobiDB-lite"/>
    </source>
</evidence>
<evidence type="ECO:0000313" key="4">
    <source>
        <dbReference type="EMBL" id="GCE28245.1"/>
    </source>
</evidence>
<sequence>MSSTTDPKGIQRPTAQTTAGGEDRQDAMRRYRIQFIAWCIGLIVFIITCFIVHGHPKPYPIDLTMTHAIQGFQLPAFITALLIFPSTLNDPLPSEIALGTWLTFMLVMALIFKLRGKSPLTWLQSVVFLVVTVMSSAGLNVLADDLVGRPRPNPKTDHIHVAGAIVPFPTYPSGHTEHDIAYYGFLLYLSFLRPVREWRYRWFLLPLQIYAVYDILVIGYSRILEGDHWFTDVLGGYLEGAVYLFFFIFLYRWVTSMLAKRRAAKEGHPVDNKKATLQVQ</sequence>
<dbReference type="Proteomes" id="UP000287171">
    <property type="component" value="Unassembled WGS sequence"/>
</dbReference>
<organism evidence="4 5">
    <name type="scientific">Dictyobacter alpinus</name>
    <dbReference type="NCBI Taxonomy" id="2014873"/>
    <lineage>
        <taxon>Bacteria</taxon>
        <taxon>Bacillati</taxon>
        <taxon>Chloroflexota</taxon>
        <taxon>Ktedonobacteria</taxon>
        <taxon>Ktedonobacterales</taxon>
        <taxon>Dictyobacteraceae</taxon>
        <taxon>Dictyobacter</taxon>
    </lineage>
</organism>
<dbReference type="SUPFAM" id="SSF48317">
    <property type="entry name" value="Acid phosphatase/Vanadium-dependent haloperoxidase"/>
    <property type="match status" value="1"/>
</dbReference>
<feature type="domain" description="Phosphatidic acid phosphatase type 2/haloperoxidase" evidence="3">
    <location>
        <begin position="123"/>
        <end position="248"/>
    </location>
</feature>
<evidence type="ECO:0000259" key="3">
    <source>
        <dbReference type="SMART" id="SM00014"/>
    </source>
</evidence>